<dbReference type="SUPFAM" id="SSF52016">
    <property type="entry name" value="LeuD/IlvD-like"/>
    <property type="match status" value="1"/>
</dbReference>
<comment type="subunit">
    <text evidence="3">Heterodimer of LeuC and LeuD.</text>
</comment>
<dbReference type="CDD" id="cd01577">
    <property type="entry name" value="IPMI_Swivel"/>
    <property type="match status" value="1"/>
</dbReference>
<dbReference type="EC" id="4.2.1.33" evidence="3"/>
<dbReference type="PANTHER" id="PTHR43345">
    <property type="entry name" value="3-ISOPROPYLMALATE DEHYDRATASE SMALL SUBUNIT 2-RELATED-RELATED"/>
    <property type="match status" value="1"/>
</dbReference>
<keyword evidence="3" id="KW-0432">Leucine biosynthesis</keyword>
<name>A0AA37F9I3_9ARCH</name>
<reference evidence="5" key="1">
    <citation type="journal article" date="2014" name="Int. J. Syst. Evol. Microbiol.">
        <title>Complete genome sequence of Corynebacterium casei LMG S-19264T (=DSM 44701T), isolated from a smear-ripened cheese.</title>
        <authorList>
            <consortium name="US DOE Joint Genome Institute (JGI-PGF)"/>
            <person name="Walter F."/>
            <person name="Albersmeier A."/>
            <person name="Kalinowski J."/>
            <person name="Ruckert C."/>
        </authorList>
    </citation>
    <scope>NUCLEOTIDE SEQUENCE</scope>
    <source>
        <strain evidence="5">JCM 13583</strain>
    </source>
</reference>
<comment type="pathway">
    <text evidence="3">Amino-acid biosynthesis; L-leucine biosynthesis; L-leucine from 3-methyl-2-oxobutanoate: step 2/4.</text>
</comment>
<evidence type="ECO:0000259" key="4">
    <source>
        <dbReference type="Pfam" id="PF00694"/>
    </source>
</evidence>
<dbReference type="InterPro" id="IPR015928">
    <property type="entry name" value="Aconitase/3IPM_dehydase_swvl"/>
</dbReference>
<comment type="caution">
    <text evidence="5">The sequence shown here is derived from an EMBL/GenBank/DDBJ whole genome shotgun (WGS) entry which is preliminary data.</text>
</comment>
<evidence type="ECO:0000313" key="6">
    <source>
        <dbReference type="Proteomes" id="UP000632195"/>
    </source>
</evidence>
<protein>
    <recommendedName>
        <fullName evidence="3">3-isopropylmalate dehydratase small subunit</fullName>
        <ecNumber evidence="3">4.2.1.33</ecNumber>
    </recommendedName>
    <alternativeName>
        <fullName evidence="3">Alpha-IPM isomerase</fullName>
        <shortName evidence="3">IPMI</shortName>
    </alternativeName>
    <alternativeName>
        <fullName evidence="3">Isopropylmalate isomerase</fullName>
    </alternativeName>
</protein>
<dbReference type="InterPro" id="IPR000573">
    <property type="entry name" value="AconitaseA/IPMdHydase_ssu_swvl"/>
</dbReference>
<evidence type="ECO:0000256" key="1">
    <source>
        <dbReference type="ARBA" id="ARBA00009869"/>
    </source>
</evidence>
<dbReference type="GO" id="GO:0009098">
    <property type="term" value="P:L-leucine biosynthetic process"/>
    <property type="evidence" value="ECO:0007669"/>
    <property type="project" value="UniProtKB-UniRule"/>
</dbReference>
<keyword evidence="3" id="KW-0100">Branched-chain amino acid biosynthesis</keyword>
<dbReference type="Pfam" id="PF00694">
    <property type="entry name" value="Aconitase_C"/>
    <property type="match status" value="1"/>
</dbReference>
<evidence type="ECO:0000313" key="5">
    <source>
        <dbReference type="EMBL" id="GGM73305.1"/>
    </source>
</evidence>
<dbReference type="NCBIfam" id="TIGR02087">
    <property type="entry name" value="LEUD_arch"/>
    <property type="match status" value="1"/>
</dbReference>
<dbReference type="InterPro" id="IPR050075">
    <property type="entry name" value="LeuD"/>
</dbReference>
<dbReference type="InterPro" id="IPR033940">
    <property type="entry name" value="IPMI_Swivel"/>
</dbReference>
<dbReference type="HAMAP" id="MF_01032">
    <property type="entry name" value="LeuD_type2"/>
    <property type="match status" value="1"/>
</dbReference>
<organism evidence="5 6">
    <name type="scientific">Thermogymnomonas acidicola</name>
    <dbReference type="NCBI Taxonomy" id="399579"/>
    <lineage>
        <taxon>Archaea</taxon>
        <taxon>Methanobacteriati</taxon>
        <taxon>Thermoplasmatota</taxon>
        <taxon>Thermoplasmata</taxon>
        <taxon>Thermoplasmatales</taxon>
        <taxon>Thermogymnomonas</taxon>
    </lineage>
</organism>
<evidence type="ECO:0000256" key="3">
    <source>
        <dbReference type="HAMAP-Rule" id="MF_01032"/>
    </source>
</evidence>
<dbReference type="Proteomes" id="UP000632195">
    <property type="component" value="Unassembled WGS sequence"/>
</dbReference>
<comment type="function">
    <text evidence="3">Catalyzes the isomerization between 2-isopropylmalate and 3-isopropylmalate, via the formation of 2-isopropylmaleate.</text>
</comment>
<dbReference type="GO" id="GO:0003861">
    <property type="term" value="F:3-isopropylmalate dehydratase activity"/>
    <property type="evidence" value="ECO:0007669"/>
    <property type="project" value="UniProtKB-UniRule"/>
</dbReference>
<gene>
    <name evidence="3" type="primary">leuD</name>
    <name evidence="5" type="ORF">GCM10007108_09130</name>
</gene>
<dbReference type="RefSeq" id="WP_188680698.1">
    <property type="nucleotide sequence ID" value="NZ_BMNY01000001.1"/>
</dbReference>
<feature type="domain" description="Aconitase A/isopropylmalate dehydratase small subunit swivel" evidence="4">
    <location>
        <begin position="44"/>
        <end position="100"/>
    </location>
</feature>
<accession>A0AA37F9I3</accession>
<dbReference type="PANTHER" id="PTHR43345:SF2">
    <property type="entry name" value="3-ISOPROPYLMALATE DEHYDRATASE SMALL SUBUNIT 1"/>
    <property type="match status" value="1"/>
</dbReference>
<dbReference type="InterPro" id="IPR011827">
    <property type="entry name" value="LeuD_type2/HacB/DmdB"/>
</dbReference>
<keyword evidence="6" id="KW-1185">Reference proteome</keyword>
<proteinExistence type="inferred from homology"/>
<comment type="similarity">
    <text evidence="1 3">Belongs to the LeuD family. LeuD type 2 subfamily.</text>
</comment>
<dbReference type="EMBL" id="BMNY01000001">
    <property type="protein sequence ID" value="GGM73305.1"/>
    <property type="molecule type" value="Genomic_DNA"/>
</dbReference>
<comment type="catalytic activity">
    <reaction evidence="3">
        <text>(2R,3S)-3-isopropylmalate = (2S)-2-isopropylmalate</text>
        <dbReference type="Rhea" id="RHEA:32287"/>
        <dbReference type="ChEBI" id="CHEBI:1178"/>
        <dbReference type="ChEBI" id="CHEBI:35121"/>
        <dbReference type="EC" id="4.2.1.33"/>
    </reaction>
</comment>
<reference evidence="5" key="2">
    <citation type="submission" date="2022-09" db="EMBL/GenBank/DDBJ databases">
        <authorList>
            <person name="Sun Q."/>
            <person name="Ohkuma M."/>
        </authorList>
    </citation>
    <scope>NUCLEOTIDE SEQUENCE</scope>
    <source>
        <strain evidence="5">JCM 13583</strain>
    </source>
</reference>
<keyword evidence="2 3" id="KW-0456">Lyase</keyword>
<evidence type="ECO:0000256" key="2">
    <source>
        <dbReference type="ARBA" id="ARBA00023239"/>
    </source>
</evidence>
<dbReference type="Gene3D" id="3.20.19.10">
    <property type="entry name" value="Aconitase, domain 4"/>
    <property type="match status" value="1"/>
</dbReference>
<sequence>MIMEGRVWKLGDNIDTDQIIPARYLVTSDRKKLAEHILEYTVPEMRGAVRPGDIIVAGRNFGSGSSREHAVLAIQGAGISCVVAKSFARIFYRNSINLGLPVIEADVDVEQGDTIRVDTDQGTIDTPRGRYTFSPYPEFIAGIIRAGGLINYVKGGGLRSR</sequence>
<keyword evidence="3" id="KW-0028">Amino-acid biosynthesis</keyword>
<dbReference type="AlphaFoldDB" id="A0AA37F9I3"/>